<dbReference type="PROSITE" id="PS00086">
    <property type="entry name" value="CYTOCHROME_P450"/>
    <property type="match status" value="1"/>
</dbReference>
<reference evidence="4" key="1">
    <citation type="submission" date="2023-07" db="EMBL/GenBank/DDBJ databases">
        <title>30 novel species of actinomycetes from the DSMZ collection.</title>
        <authorList>
            <person name="Nouioui I."/>
        </authorList>
    </citation>
    <scope>NUCLEOTIDE SEQUENCE [LARGE SCALE GENOMIC DNA]</scope>
    <source>
        <strain evidence="4">DSM 44938</strain>
    </source>
</reference>
<comment type="similarity">
    <text evidence="1 2">Belongs to the cytochrome P450 family.</text>
</comment>
<keyword evidence="2" id="KW-0560">Oxidoreductase</keyword>
<keyword evidence="4" id="KW-1185">Reference proteome</keyword>
<dbReference type="PRINTS" id="PR00359">
    <property type="entry name" value="BP450"/>
</dbReference>
<keyword evidence="2" id="KW-0503">Monooxygenase</keyword>
<evidence type="ECO:0000313" key="4">
    <source>
        <dbReference type="Proteomes" id="UP001183246"/>
    </source>
</evidence>
<keyword evidence="2" id="KW-0408">Iron</keyword>
<dbReference type="SUPFAM" id="SSF48264">
    <property type="entry name" value="Cytochrome P450"/>
    <property type="match status" value="1"/>
</dbReference>
<evidence type="ECO:0000313" key="3">
    <source>
        <dbReference type="EMBL" id="MDT0345372.1"/>
    </source>
</evidence>
<dbReference type="EMBL" id="JAVREL010000014">
    <property type="protein sequence ID" value="MDT0345372.1"/>
    <property type="molecule type" value="Genomic_DNA"/>
</dbReference>
<protein>
    <submittedName>
        <fullName evidence="3">Cytochrome P450</fullName>
    </submittedName>
</protein>
<dbReference type="InterPro" id="IPR002397">
    <property type="entry name" value="Cyt_P450_B"/>
</dbReference>
<dbReference type="PRINTS" id="PR00385">
    <property type="entry name" value="P450"/>
</dbReference>
<evidence type="ECO:0000256" key="2">
    <source>
        <dbReference type="RuleBase" id="RU000461"/>
    </source>
</evidence>
<evidence type="ECO:0000256" key="1">
    <source>
        <dbReference type="ARBA" id="ARBA00010617"/>
    </source>
</evidence>
<dbReference type="InterPro" id="IPR017972">
    <property type="entry name" value="Cyt_P450_CS"/>
</dbReference>
<keyword evidence="2" id="KW-0479">Metal-binding</keyword>
<keyword evidence="2" id="KW-0349">Heme</keyword>
<dbReference type="InterPro" id="IPR001128">
    <property type="entry name" value="Cyt_P450"/>
</dbReference>
<dbReference type="InterPro" id="IPR036396">
    <property type="entry name" value="Cyt_P450_sf"/>
</dbReference>
<dbReference type="PANTHER" id="PTHR46696">
    <property type="entry name" value="P450, PUTATIVE (EUROFUNG)-RELATED"/>
    <property type="match status" value="1"/>
</dbReference>
<gene>
    <name evidence="3" type="ORF">RM590_22615</name>
</gene>
<sequence length="348" mass="36830">MPTPSEERAVVGGGTTWLVTRYADVREVLGDSERFSTRPGPGAEMPERLAALRPVVQDIIDERLDALAAAGPPADLCAGFAVPVTTSVIARLLGVPRGDRELFRAVAAAAFGSAGRAAPETGSRPLFDYVRRLLRERRAAPGEDVLSQLITSGVRSEQPLTEDEMVMMGGGLLISGLNTTATTLAQGMLALLEDPGELDRLRADPARVPEAVGALVRFFGGAAALTREVTRDTELGGKRVAAGDLVVVALQPADRGHDRGPAPFPGPDRPGLTRRPVGHFGLGPRHCVGQQTARLELDLALRTLLRRVPSLRLAVPLADIEFRADAPMVGPAALPVTWDEIGPAAGRR</sequence>
<dbReference type="Pfam" id="PF00067">
    <property type="entry name" value="p450"/>
    <property type="match status" value="1"/>
</dbReference>
<organism evidence="3 4">
    <name type="scientific">Streptomyces litchfieldiae</name>
    <dbReference type="NCBI Taxonomy" id="3075543"/>
    <lineage>
        <taxon>Bacteria</taxon>
        <taxon>Bacillati</taxon>
        <taxon>Actinomycetota</taxon>
        <taxon>Actinomycetes</taxon>
        <taxon>Kitasatosporales</taxon>
        <taxon>Streptomycetaceae</taxon>
        <taxon>Streptomyces</taxon>
    </lineage>
</organism>
<name>A0ABU2MVF5_9ACTN</name>
<accession>A0ABU2MVF5</accession>
<comment type="caution">
    <text evidence="3">The sequence shown here is derived from an EMBL/GenBank/DDBJ whole genome shotgun (WGS) entry which is preliminary data.</text>
</comment>
<dbReference type="Gene3D" id="1.10.630.10">
    <property type="entry name" value="Cytochrome P450"/>
    <property type="match status" value="1"/>
</dbReference>
<proteinExistence type="inferred from homology"/>
<dbReference type="Proteomes" id="UP001183246">
    <property type="component" value="Unassembled WGS sequence"/>
</dbReference>
<dbReference type="RefSeq" id="WP_311706506.1">
    <property type="nucleotide sequence ID" value="NZ_JAVREL010000014.1"/>
</dbReference>
<dbReference type="PANTHER" id="PTHR46696:SF6">
    <property type="entry name" value="P450, PUTATIVE (EUROFUNG)-RELATED"/>
    <property type="match status" value="1"/>
</dbReference>